<feature type="region of interest" description="Disordered" evidence="1">
    <location>
        <begin position="175"/>
        <end position="208"/>
    </location>
</feature>
<dbReference type="PANTHER" id="PTHR33673:SF36">
    <property type="entry name" value="MYB-LIKE PROTEIN Q"/>
    <property type="match status" value="1"/>
</dbReference>
<feature type="region of interest" description="Disordered" evidence="1">
    <location>
        <begin position="90"/>
        <end position="116"/>
    </location>
</feature>
<keyword evidence="3" id="KW-1185">Reference proteome</keyword>
<feature type="region of interest" description="Disordered" evidence="1">
    <location>
        <begin position="263"/>
        <end position="313"/>
    </location>
</feature>
<protein>
    <submittedName>
        <fullName evidence="2">Uncharacterized protein</fullName>
    </submittedName>
</protein>
<dbReference type="PANTHER" id="PTHR33673">
    <property type="entry name" value="SUPPRESSOR SRP40-LIKE PROTEIN"/>
    <property type="match status" value="1"/>
</dbReference>
<name>A0A835KB43_9ROSI</name>
<evidence type="ECO:0000256" key="1">
    <source>
        <dbReference type="SAM" id="MobiDB-lite"/>
    </source>
</evidence>
<gene>
    <name evidence="2" type="ORF">SADUNF_Sadunf04G0072100</name>
</gene>
<comment type="caution">
    <text evidence="2">The sequence shown here is derived from an EMBL/GenBank/DDBJ whole genome shotgun (WGS) entry which is preliminary data.</text>
</comment>
<evidence type="ECO:0000313" key="3">
    <source>
        <dbReference type="Proteomes" id="UP000657918"/>
    </source>
</evidence>
<sequence>MAGEYGGGTSNHLESYEVMAHENALPALKSSSSSASSESSARSSEVEKDDPANPFIEINQADVESSRGPLFPAEVSSHNLVISTQLLPLPSPQSNATPGYDPNRLPSSIFSKPSNPAEWSVTSNESLFSIYMGNGSFSRDNAFMLYKSGEPPKLDETSNASPSLSSVIEVEINDRKDKNTSIEAEVKEKESSDSEEMEPKSTADIDTKKEVLVATEKISCQEKMPPVEEVQVSFSSSNRSFQFPLLDATSGRTNSFHEVMGKLPSEKHSQQEPGRTNSFHEVMGKLPSEKHSQQEPPKPAETTPGTNPKAAGNSWFSCFSCCSLGC</sequence>
<feature type="compositionally biased region" description="Polar residues" evidence="1">
    <location>
        <begin position="105"/>
        <end position="114"/>
    </location>
</feature>
<accession>A0A835KB43</accession>
<evidence type="ECO:0000313" key="2">
    <source>
        <dbReference type="EMBL" id="KAF9683998.1"/>
    </source>
</evidence>
<proteinExistence type="predicted"/>
<dbReference type="Proteomes" id="UP000657918">
    <property type="component" value="Chromosome 4"/>
</dbReference>
<dbReference type="AlphaFoldDB" id="A0A835KB43"/>
<dbReference type="EMBL" id="JADGMS010000004">
    <property type="protein sequence ID" value="KAF9683998.1"/>
    <property type="molecule type" value="Genomic_DNA"/>
</dbReference>
<reference evidence="2 3" key="1">
    <citation type="submission" date="2020-10" db="EMBL/GenBank/DDBJ databases">
        <title>Plant Genome Project.</title>
        <authorList>
            <person name="Zhang R.-G."/>
        </authorList>
    </citation>
    <scope>NUCLEOTIDE SEQUENCE [LARGE SCALE GENOMIC DNA]</scope>
    <source>
        <strain evidence="2">FAFU-HL-1</strain>
        <tissue evidence="2">Leaf</tissue>
    </source>
</reference>
<dbReference type="OrthoDB" id="676141at2759"/>
<feature type="compositionally biased region" description="Low complexity" evidence="1">
    <location>
        <begin position="30"/>
        <end position="43"/>
    </location>
</feature>
<feature type="region of interest" description="Disordered" evidence="1">
    <location>
        <begin position="27"/>
        <end position="70"/>
    </location>
</feature>
<organism evidence="2 3">
    <name type="scientific">Salix dunnii</name>
    <dbReference type="NCBI Taxonomy" id="1413687"/>
    <lineage>
        <taxon>Eukaryota</taxon>
        <taxon>Viridiplantae</taxon>
        <taxon>Streptophyta</taxon>
        <taxon>Embryophyta</taxon>
        <taxon>Tracheophyta</taxon>
        <taxon>Spermatophyta</taxon>
        <taxon>Magnoliopsida</taxon>
        <taxon>eudicotyledons</taxon>
        <taxon>Gunneridae</taxon>
        <taxon>Pentapetalae</taxon>
        <taxon>rosids</taxon>
        <taxon>fabids</taxon>
        <taxon>Malpighiales</taxon>
        <taxon>Salicaceae</taxon>
        <taxon>Saliceae</taxon>
        <taxon>Salix</taxon>
    </lineage>
</organism>